<dbReference type="GO" id="GO:0106026">
    <property type="term" value="F:Gly-tRNA(Ala) deacylase activity"/>
    <property type="evidence" value="ECO:0007669"/>
    <property type="project" value="UniProtKB-UniRule"/>
</dbReference>
<keyword evidence="4" id="KW-0963">Cytoplasm</keyword>
<reference evidence="5 6" key="1">
    <citation type="submission" date="2010-10" db="EMBL/GenBank/DDBJ databases">
        <authorList>
            <person name="Durkin A.S."/>
            <person name="Madupu R."/>
            <person name="Torralba M."/>
            <person name="Gillis M."/>
            <person name="Methe B."/>
            <person name="Sutton G."/>
            <person name="Nelson K.E."/>
        </authorList>
    </citation>
    <scope>NUCLEOTIDE SEQUENCE [LARGE SCALE GENOMIC DNA]</scope>
    <source>
        <strain evidence="5 6">ACS-139-V-Col8</strain>
    </source>
</reference>
<comment type="similarity">
    <text evidence="1 4">Belongs to the DTD family.</text>
</comment>
<dbReference type="FunFam" id="3.50.80.10:FF:000001">
    <property type="entry name" value="D-aminoacyl-tRNA deacylase"/>
    <property type="match status" value="1"/>
</dbReference>
<dbReference type="PANTHER" id="PTHR10472:SF5">
    <property type="entry name" value="D-AMINOACYL-TRNA DEACYLASE 1"/>
    <property type="match status" value="1"/>
</dbReference>
<keyword evidence="6" id="KW-1185">Reference proteome</keyword>
<dbReference type="RefSeq" id="WP_006417471.1">
    <property type="nucleotide sequence ID" value="NZ_AENN01000001.1"/>
</dbReference>
<keyword evidence="2 4" id="KW-0820">tRNA-binding</keyword>
<name>E4KM38_9LACT</name>
<comment type="caution">
    <text evidence="5">The sequence shown here is derived from an EMBL/GenBank/DDBJ whole genome shotgun (WGS) entry which is preliminary data.</text>
</comment>
<gene>
    <name evidence="4 5" type="primary">dtd</name>
    <name evidence="5" type="ORF">HMPREF9257_1022</name>
</gene>
<organism evidence="5 6">
    <name type="scientific">Eremococcus coleocola ACS-139-V-Col8</name>
    <dbReference type="NCBI Taxonomy" id="908337"/>
    <lineage>
        <taxon>Bacteria</taxon>
        <taxon>Bacillati</taxon>
        <taxon>Bacillota</taxon>
        <taxon>Bacilli</taxon>
        <taxon>Lactobacillales</taxon>
        <taxon>Aerococcaceae</taxon>
        <taxon>Eremococcus</taxon>
    </lineage>
</organism>
<comment type="catalytic activity">
    <reaction evidence="4">
        <text>glycyl-tRNA(Ala) + H2O = tRNA(Ala) + glycine + H(+)</text>
        <dbReference type="Rhea" id="RHEA:53744"/>
        <dbReference type="Rhea" id="RHEA-COMP:9657"/>
        <dbReference type="Rhea" id="RHEA-COMP:13640"/>
        <dbReference type="ChEBI" id="CHEBI:15377"/>
        <dbReference type="ChEBI" id="CHEBI:15378"/>
        <dbReference type="ChEBI" id="CHEBI:57305"/>
        <dbReference type="ChEBI" id="CHEBI:78442"/>
        <dbReference type="ChEBI" id="CHEBI:78522"/>
    </reaction>
</comment>
<dbReference type="AlphaFoldDB" id="E4KM38"/>
<comment type="domain">
    <text evidence="4">A Gly-cisPro motif from one monomer fits into the active site of the other monomer to allow specific chiral rejection of L-amino acids.</text>
</comment>
<evidence type="ECO:0000256" key="3">
    <source>
        <dbReference type="ARBA" id="ARBA00022884"/>
    </source>
</evidence>
<dbReference type="InterPro" id="IPR023509">
    <property type="entry name" value="DTD-like_sf"/>
</dbReference>
<dbReference type="GO" id="GO:0000049">
    <property type="term" value="F:tRNA binding"/>
    <property type="evidence" value="ECO:0007669"/>
    <property type="project" value="UniProtKB-UniRule"/>
</dbReference>
<sequence length="148" mass="16214">MRLVIQKCGPSSVSVDGQVIGAIKKGFVILVGVSDQDQAEDLDYCVRKVSKMRIFEDEAGKTNLNLDAVGGAILSISQFTLLADTRKGNRPSFVHAAPPEMAEAYYDKFNQELVKLGFEVQTGRFGADMTLNIQNEGPMTIILDSRDK</sequence>
<dbReference type="PANTHER" id="PTHR10472">
    <property type="entry name" value="D-TYROSYL-TRNA TYR DEACYLASE"/>
    <property type="match status" value="1"/>
</dbReference>
<dbReference type="InterPro" id="IPR003732">
    <property type="entry name" value="Daa-tRNA_deacyls_DTD"/>
</dbReference>
<dbReference type="GO" id="GO:0051500">
    <property type="term" value="F:D-tyrosyl-tRNA(Tyr) deacylase activity"/>
    <property type="evidence" value="ECO:0007669"/>
    <property type="project" value="TreeGrafter"/>
</dbReference>
<dbReference type="EC" id="3.1.1.96" evidence="4"/>
<evidence type="ECO:0000313" key="6">
    <source>
        <dbReference type="Proteomes" id="UP000005990"/>
    </source>
</evidence>
<accession>E4KM38</accession>
<comment type="subunit">
    <text evidence="4">Homodimer.</text>
</comment>
<dbReference type="EMBL" id="AENN01000001">
    <property type="protein sequence ID" value="EFR31987.1"/>
    <property type="molecule type" value="Genomic_DNA"/>
</dbReference>
<evidence type="ECO:0000313" key="5">
    <source>
        <dbReference type="EMBL" id="EFR31987.1"/>
    </source>
</evidence>
<dbReference type="EC" id="3.1.1.-" evidence="4"/>
<keyword evidence="3 4" id="KW-0694">RNA-binding</keyword>
<dbReference type="GO" id="GO:0005737">
    <property type="term" value="C:cytoplasm"/>
    <property type="evidence" value="ECO:0007669"/>
    <property type="project" value="UniProtKB-SubCell"/>
</dbReference>
<evidence type="ECO:0000256" key="2">
    <source>
        <dbReference type="ARBA" id="ARBA00022555"/>
    </source>
</evidence>
<dbReference type="HAMAP" id="MF_00518">
    <property type="entry name" value="Deacylase_Dtd"/>
    <property type="match status" value="1"/>
</dbReference>
<comment type="catalytic activity">
    <reaction evidence="4">
        <text>a D-aminoacyl-tRNA + H2O = a tRNA + a D-alpha-amino acid + H(+)</text>
        <dbReference type="Rhea" id="RHEA:13953"/>
        <dbReference type="Rhea" id="RHEA-COMP:10123"/>
        <dbReference type="Rhea" id="RHEA-COMP:10124"/>
        <dbReference type="ChEBI" id="CHEBI:15377"/>
        <dbReference type="ChEBI" id="CHEBI:15378"/>
        <dbReference type="ChEBI" id="CHEBI:59871"/>
        <dbReference type="ChEBI" id="CHEBI:78442"/>
        <dbReference type="ChEBI" id="CHEBI:79333"/>
        <dbReference type="EC" id="3.1.1.96"/>
    </reaction>
</comment>
<comment type="function">
    <text evidence="4">An aminoacyl-tRNA editing enzyme that deacylates mischarged D-aminoacyl-tRNAs. Also deacylates mischarged glycyl-tRNA(Ala), protecting cells against glycine mischarging by AlaRS. Acts via tRNA-based rather than protein-based catalysis; rejects L-amino acids rather than detecting D-amino acids in the active site. By recycling D-aminoacyl-tRNA to D-amino acids and free tRNA molecules, this enzyme counteracts the toxicity associated with the formation of D-aminoacyl-tRNA entities in vivo and helps enforce protein L-homochirality.</text>
</comment>
<proteinExistence type="inferred from homology"/>
<dbReference type="STRING" id="908337.HMPREF9257_1022"/>
<evidence type="ECO:0000256" key="4">
    <source>
        <dbReference type="HAMAP-Rule" id="MF_00518"/>
    </source>
</evidence>
<dbReference type="Proteomes" id="UP000005990">
    <property type="component" value="Unassembled WGS sequence"/>
</dbReference>
<keyword evidence="4 5" id="KW-0378">Hydrolase</keyword>
<protein>
    <recommendedName>
        <fullName evidence="4">D-aminoacyl-tRNA deacylase</fullName>
        <shortName evidence="4">DTD</shortName>
        <ecNumber evidence="4">3.1.1.96</ecNumber>
    </recommendedName>
    <alternativeName>
        <fullName evidence="4">Gly-tRNA(Ala) deacylase</fullName>
        <ecNumber evidence="4">3.1.1.-</ecNumber>
    </alternativeName>
</protein>
<evidence type="ECO:0000256" key="1">
    <source>
        <dbReference type="ARBA" id="ARBA00009673"/>
    </source>
</evidence>
<dbReference type="SUPFAM" id="SSF69500">
    <property type="entry name" value="DTD-like"/>
    <property type="match status" value="1"/>
</dbReference>
<comment type="subcellular location">
    <subcellularLocation>
        <location evidence="4">Cytoplasm</location>
    </subcellularLocation>
</comment>
<dbReference type="eggNOG" id="COG1490">
    <property type="taxonomic scope" value="Bacteria"/>
</dbReference>
<dbReference type="GO" id="GO:0019478">
    <property type="term" value="P:D-amino acid catabolic process"/>
    <property type="evidence" value="ECO:0007669"/>
    <property type="project" value="UniProtKB-UniRule"/>
</dbReference>
<dbReference type="Pfam" id="PF02580">
    <property type="entry name" value="Tyr_Deacylase"/>
    <property type="match status" value="1"/>
</dbReference>
<dbReference type="OrthoDB" id="9801395at2"/>
<dbReference type="Gene3D" id="3.50.80.10">
    <property type="entry name" value="D-tyrosyl-tRNA(Tyr) deacylase"/>
    <property type="match status" value="1"/>
</dbReference>
<dbReference type="NCBIfam" id="TIGR00256">
    <property type="entry name" value="D-aminoacyl-tRNA deacylase"/>
    <property type="match status" value="1"/>
</dbReference>
<feature type="short sequence motif" description="Gly-cisPro motif, important for rejection of L-amino acids" evidence="4">
    <location>
        <begin position="137"/>
        <end position="138"/>
    </location>
</feature>
<dbReference type="GO" id="GO:0043908">
    <property type="term" value="F:Ser(Gly)-tRNA(Ala) hydrolase activity"/>
    <property type="evidence" value="ECO:0007669"/>
    <property type="project" value="UniProtKB-UniRule"/>
</dbReference>